<evidence type="ECO:0000313" key="11">
    <source>
        <dbReference type="EMBL" id="RWS26245.1"/>
    </source>
</evidence>
<keyword evidence="3" id="KW-0964">Secreted</keyword>
<keyword evidence="12" id="KW-1185">Reference proteome</keyword>
<evidence type="ECO:0000256" key="1">
    <source>
        <dbReference type="ARBA" id="ARBA00004613"/>
    </source>
</evidence>
<dbReference type="AlphaFoldDB" id="A0A443SFG2"/>
<evidence type="ECO:0000256" key="5">
    <source>
        <dbReference type="ARBA" id="ARBA00022588"/>
    </source>
</evidence>
<keyword evidence="7" id="KW-0391">Immunity</keyword>
<dbReference type="Pfam" id="PF02014">
    <property type="entry name" value="Reeler"/>
    <property type="match status" value="1"/>
</dbReference>
<dbReference type="OrthoDB" id="2419613at2759"/>
<evidence type="ECO:0000256" key="4">
    <source>
        <dbReference type="ARBA" id="ARBA00022529"/>
    </source>
</evidence>
<dbReference type="GO" id="GO:0005576">
    <property type="term" value="C:extracellular region"/>
    <property type="evidence" value="ECO:0007669"/>
    <property type="project" value="UniProtKB-SubCell"/>
</dbReference>
<evidence type="ECO:0000256" key="2">
    <source>
        <dbReference type="ARBA" id="ARBA00008501"/>
    </source>
</evidence>
<dbReference type="VEuPathDB" id="VectorBase:LDEU005795"/>
<evidence type="ECO:0000256" key="6">
    <source>
        <dbReference type="ARBA" id="ARBA00022729"/>
    </source>
</evidence>
<comment type="similarity">
    <text evidence="2">Belongs to the insect defense protein family.</text>
</comment>
<dbReference type="InterPro" id="IPR002861">
    <property type="entry name" value="Reeler_dom"/>
</dbReference>
<comment type="caution">
    <text evidence="11">The sequence shown here is derived from an EMBL/GenBank/DDBJ whole genome shotgun (WGS) entry which is preliminary data.</text>
</comment>
<dbReference type="PANTHER" id="PTHR45828:SF9">
    <property type="entry name" value="CELL WALL INTEGRITY AND STRESS RESPONSE COMPONENT 4-LIKE-RELATED"/>
    <property type="match status" value="1"/>
</dbReference>
<keyword evidence="4" id="KW-0929">Antimicrobial</keyword>
<dbReference type="GO" id="GO:0045087">
    <property type="term" value="P:innate immune response"/>
    <property type="evidence" value="ECO:0007669"/>
    <property type="project" value="UniProtKB-KW"/>
</dbReference>
<dbReference type="STRING" id="299467.A0A443SFG2"/>
<evidence type="ECO:0000256" key="9">
    <source>
        <dbReference type="SAM" id="SignalP"/>
    </source>
</evidence>
<feature type="signal peptide" evidence="9">
    <location>
        <begin position="1"/>
        <end position="19"/>
    </location>
</feature>
<dbReference type="PANTHER" id="PTHR45828">
    <property type="entry name" value="CYTOCHROME B561/FERRIC REDUCTASE TRANSMEMBRANE"/>
    <property type="match status" value="1"/>
</dbReference>
<dbReference type="InterPro" id="IPR042307">
    <property type="entry name" value="Reeler_sf"/>
</dbReference>
<feature type="chain" id="PRO_5019431161" evidence="9">
    <location>
        <begin position="20"/>
        <end position="148"/>
    </location>
</feature>
<evidence type="ECO:0000313" key="12">
    <source>
        <dbReference type="Proteomes" id="UP000288716"/>
    </source>
</evidence>
<proteinExistence type="inferred from homology"/>
<keyword evidence="6 9" id="KW-0732">Signal</keyword>
<dbReference type="GO" id="GO:0042742">
    <property type="term" value="P:defense response to bacterium"/>
    <property type="evidence" value="ECO:0007669"/>
    <property type="project" value="UniProtKB-KW"/>
</dbReference>
<keyword evidence="5" id="KW-0399">Innate immunity</keyword>
<sequence>MLDLYVFLIISTLLSFGQSWPSGAPDSTCNSLLPSHGSNRPKPASASPFTMTQMTIKAPQGISFKGLIVQAYDPSTNQPIGNFLTGRGLKPMDTCSGVTHTDRRGKRSAVLIWQAPRNQRGKVSFRATVVQRFSEYFYGLLSELETKA</sequence>
<dbReference type="Gene3D" id="2.60.40.4060">
    <property type="entry name" value="Reeler domain"/>
    <property type="match status" value="1"/>
</dbReference>
<reference evidence="11 12" key="1">
    <citation type="journal article" date="2018" name="Gigascience">
        <title>Genomes of trombidid mites reveal novel predicted allergens and laterally-transferred genes associated with secondary metabolism.</title>
        <authorList>
            <person name="Dong X."/>
            <person name="Chaisiri K."/>
            <person name="Xia D."/>
            <person name="Armstrong S.D."/>
            <person name="Fang Y."/>
            <person name="Donnelly M.J."/>
            <person name="Kadowaki T."/>
            <person name="McGarry J.W."/>
            <person name="Darby A.C."/>
            <person name="Makepeace B.L."/>
        </authorList>
    </citation>
    <scope>NUCLEOTIDE SEQUENCE [LARGE SCALE GENOMIC DNA]</scope>
    <source>
        <strain evidence="11">UoL-UT</strain>
    </source>
</reference>
<comment type="subcellular location">
    <subcellularLocation>
        <location evidence="1">Secreted</location>
    </subcellularLocation>
</comment>
<protein>
    <submittedName>
        <fullName evidence="11">Putative defense protein 3-like protein</fullName>
    </submittedName>
</protein>
<accession>A0A443SFG2</accession>
<dbReference type="CDD" id="cd08544">
    <property type="entry name" value="Reeler"/>
    <property type="match status" value="1"/>
</dbReference>
<dbReference type="EMBL" id="NCKV01002930">
    <property type="protein sequence ID" value="RWS26245.1"/>
    <property type="molecule type" value="Genomic_DNA"/>
</dbReference>
<name>A0A443SFG2_9ACAR</name>
<keyword evidence="8" id="KW-0044">Antibiotic</keyword>
<gene>
    <name evidence="11" type="ORF">B4U80_10851</name>
</gene>
<organism evidence="11 12">
    <name type="scientific">Leptotrombidium deliense</name>
    <dbReference type="NCBI Taxonomy" id="299467"/>
    <lineage>
        <taxon>Eukaryota</taxon>
        <taxon>Metazoa</taxon>
        <taxon>Ecdysozoa</taxon>
        <taxon>Arthropoda</taxon>
        <taxon>Chelicerata</taxon>
        <taxon>Arachnida</taxon>
        <taxon>Acari</taxon>
        <taxon>Acariformes</taxon>
        <taxon>Trombidiformes</taxon>
        <taxon>Prostigmata</taxon>
        <taxon>Anystina</taxon>
        <taxon>Parasitengona</taxon>
        <taxon>Trombiculoidea</taxon>
        <taxon>Trombiculidae</taxon>
        <taxon>Leptotrombidium</taxon>
    </lineage>
</organism>
<dbReference type="GO" id="GO:0016020">
    <property type="term" value="C:membrane"/>
    <property type="evidence" value="ECO:0007669"/>
    <property type="project" value="TreeGrafter"/>
</dbReference>
<dbReference type="Proteomes" id="UP000288716">
    <property type="component" value="Unassembled WGS sequence"/>
</dbReference>
<dbReference type="PROSITE" id="PS51019">
    <property type="entry name" value="REELIN"/>
    <property type="match status" value="1"/>
</dbReference>
<evidence type="ECO:0000259" key="10">
    <source>
        <dbReference type="PROSITE" id="PS51019"/>
    </source>
</evidence>
<evidence type="ECO:0000256" key="7">
    <source>
        <dbReference type="ARBA" id="ARBA00022859"/>
    </source>
</evidence>
<evidence type="ECO:0000256" key="8">
    <source>
        <dbReference type="ARBA" id="ARBA00023022"/>
    </source>
</evidence>
<feature type="domain" description="Reelin" evidence="10">
    <location>
        <begin position="1"/>
        <end position="148"/>
    </location>
</feature>
<evidence type="ECO:0000256" key="3">
    <source>
        <dbReference type="ARBA" id="ARBA00022525"/>
    </source>
</evidence>
<dbReference type="InterPro" id="IPR051237">
    <property type="entry name" value="Ferric-chelate_Red/DefProt"/>
</dbReference>